<evidence type="ECO:0000256" key="1">
    <source>
        <dbReference type="SAM" id="MobiDB-lite"/>
    </source>
</evidence>
<proteinExistence type="predicted"/>
<dbReference type="SUPFAM" id="SSF52540">
    <property type="entry name" value="P-loop containing nucleoside triphosphate hydrolases"/>
    <property type="match status" value="1"/>
</dbReference>
<dbReference type="InterPro" id="IPR053226">
    <property type="entry name" value="Pyrrolopyrazine_biosynth_F"/>
</dbReference>
<dbReference type="Pfam" id="PF19798">
    <property type="entry name" value="Sulfotransfer_5"/>
    <property type="match status" value="1"/>
</dbReference>
<keyword evidence="3" id="KW-1185">Reference proteome</keyword>
<dbReference type="Gene3D" id="3.40.50.300">
    <property type="entry name" value="P-loop containing nucleotide triphosphate hydrolases"/>
    <property type="match status" value="1"/>
</dbReference>
<comment type="caution">
    <text evidence="2">The sequence shown here is derived from an EMBL/GenBank/DDBJ whole genome shotgun (WGS) entry which is preliminary data.</text>
</comment>
<evidence type="ECO:0008006" key="4">
    <source>
        <dbReference type="Google" id="ProtNLM"/>
    </source>
</evidence>
<accession>A0A9P4R3W8</accession>
<sequence>MSSRPIFVATHPRACSTAFERVFMTRRDTLQCVHEPFGDAYYFGPERLAERYEDDEKARLDSGYTDSTYKTIFDHIAKENSGGKRAFIKDMAQYWVPPSQKPATIAPSLINYKRGVGTDTTAIASGPIPTKKGPPYPYSTKGQPNNPTVVPADLLKEFHFIFLIRHPRNSIPSYYRCTVPPLDEITGFFNFRPDEAGYDELRRLFDYLRAEGQIGPDFAGEIQGQANGHQHSHTNGINGANGANGTNGTNGINGTNGTNGTNGVHKGVEICVVDADDLLDNPSAMIELVCKSTGIPYEPEMLKWDNEEDHKIAKAAFEKWKGFHEDAIDSTELRARAHKKAPKSEEQLFKEWTEKYGEDSAKVMRETVAACVPDYEYLKQFAIKLPSPN</sequence>
<protein>
    <recommendedName>
        <fullName evidence="4">P-loop containing nucleoside triphosphate hydrolase protein</fullName>
    </recommendedName>
</protein>
<gene>
    <name evidence="2" type="ORF">EJ04DRAFT_511146</name>
</gene>
<reference evidence="2" key="1">
    <citation type="journal article" date="2020" name="Stud. Mycol.">
        <title>101 Dothideomycetes genomes: a test case for predicting lifestyles and emergence of pathogens.</title>
        <authorList>
            <person name="Haridas S."/>
            <person name="Albert R."/>
            <person name="Binder M."/>
            <person name="Bloem J."/>
            <person name="Labutti K."/>
            <person name="Salamov A."/>
            <person name="Andreopoulos B."/>
            <person name="Baker S."/>
            <person name="Barry K."/>
            <person name="Bills G."/>
            <person name="Bluhm B."/>
            <person name="Cannon C."/>
            <person name="Castanera R."/>
            <person name="Culley D."/>
            <person name="Daum C."/>
            <person name="Ezra D."/>
            <person name="Gonzalez J."/>
            <person name="Henrissat B."/>
            <person name="Kuo A."/>
            <person name="Liang C."/>
            <person name="Lipzen A."/>
            <person name="Lutzoni F."/>
            <person name="Magnuson J."/>
            <person name="Mondo S."/>
            <person name="Nolan M."/>
            <person name="Ohm R."/>
            <person name="Pangilinan J."/>
            <person name="Park H.-J."/>
            <person name="Ramirez L."/>
            <person name="Alfaro M."/>
            <person name="Sun H."/>
            <person name="Tritt A."/>
            <person name="Yoshinaga Y."/>
            <person name="Zwiers L.-H."/>
            <person name="Turgeon B."/>
            <person name="Goodwin S."/>
            <person name="Spatafora J."/>
            <person name="Crous P."/>
            <person name="Grigoriev I."/>
        </authorList>
    </citation>
    <scope>NUCLEOTIDE SEQUENCE</scope>
    <source>
        <strain evidence="2">CBS 125425</strain>
    </source>
</reference>
<feature type="compositionally biased region" description="Low complexity" evidence="1">
    <location>
        <begin position="234"/>
        <end position="246"/>
    </location>
</feature>
<name>A0A9P4R3W8_9PLEO</name>
<feature type="region of interest" description="Disordered" evidence="1">
    <location>
        <begin position="226"/>
        <end position="246"/>
    </location>
</feature>
<dbReference type="InterPro" id="IPR027417">
    <property type="entry name" value="P-loop_NTPase"/>
</dbReference>
<evidence type="ECO:0000313" key="3">
    <source>
        <dbReference type="Proteomes" id="UP000799444"/>
    </source>
</evidence>
<evidence type="ECO:0000313" key="2">
    <source>
        <dbReference type="EMBL" id="KAF2736327.1"/>
    </source>
</evidence>
<dbReference type="PANTHER" id="PTHR48419">
    <property type="entry name" value="SULFOTRANSFERASE DOMAIN-CONTAINING PROTEIN"/>
    <property type="match status" value="1"/>
</dbReference>
<organism evidence="2 3">
    <name type="scientific">Polyplosphaeria fusca</name>
    <dbReference type="NCBI Taxonomy" id="682080"/>
    <lineage>
        <taxon>Eukaryota</taxon>
        <taxon>Fungi</taxon>
        <taxon>Dikarya</taxon>
        <taxon>Ascomycota</taxon>
        <taxon>Pezizomycotina</taxon>
        <taxon>Dothideomycetes</taxon>
        <taxon>Pleosporomycetidae</taxon>
        <taxon>Pleosporales</taxon>
        <taxon>Tetraplosphaeriaceae</taxon>
        <taxon>Polyplosphaeria</taxon>
    </lineage>
</organism>
<dbReference type="OrthoDB" id="2405944at2759"/>
<dbReference type="AlphaFoldDB" id="A0A9P4R3W8"/>
<dbReference type="EMBL" id="ML996126">
    <property type="protein sequence ID" value="KAF2736327.1"/>
    <property type="molecule type" value="Genomic_DNA"/>
</dbReference>
<dbReference type="PANTHER" id="PTHR48419:SF1">
    <property type="entry name" value="SULFOTRANSFERASE DOMAIN-CONTAINING PROTEIN"/>
    <property type="match status" value="1"/>
</dbReference>
<dbReference type="Proteomes" id="UP000799444">
    <property type="component" value="Unassembled WGS sequence"/>
</dbReference>